<proteinExistence type="predicted"/>
<sequence>MKKYLLFLPYLFLSGCNDYANTANYHFAENQNSCAFIFYDVEGAAPLIIKDKTVEYNFDANNTITTSSPHDFSLNKINRGYRTHNYFLADGSKLEFEEEPAFFTGSKVVHGKERIYNLFNFNSSEECFSNDIDEDDEIIRELFENIYKN</sequence>
<dbReference type="HOGENOM" id="CLU_1747414_0_0_9"/>
<keyword evidence="1" id="KW-0732">Signal</keyword>
<evidence type="ECO:0008006" key="3">
    <source>
        <dbReference type="Google" id="ProtNLM"/>
    </source>
</evidence>
<evidence type="ECO:0000256" key="1">
    <source>
        <dbReference type="SAM" id="SignalP"/>
    </source>
</evidence>
<reference evidence="2" key="1">
    <citation type="submission" date="2014-07" db="EMBL/GenBank/DDBJ databases">
        <authorList>
            <person name="Urmite Genomes Urmite Genomes"/>
        </authorList>
    </citation>
    <scope>NUCLEOTIDE SEQUENCE</scope>
    <source>
        <strain evidence="2">13S34_air</strain>
    </source>
</reference>
<dbReference type="PATRIC" id="fig|1461583.4.peg.542"/>
<name>A0A078M233_9BACL</name>
<gene>
    <name evidence="2" type="ORF">BN1050_00569</name>
</gene>
<organism evidence="2">
    <name type="scientific">Metalysinibacillus saudimassiliensis</name>
    <dbReference type="NCBI Taxonomy" id="1461583"/>
    <lineage>
        <taxon>Bacteria</taxon>
        <taxon>Bacillati</taxon>
        <taxon>Bacillota</taxon>
        <taxon>Bacilli</taxon>
        <taxon>Bacillales</taxon>
        <taxon>Caryophanaceae</taxon>
        <taxon>Metalysinibacillus</taxon>
    </lineage>
</organism>
<protein>
    <recommendedName>
        <fullName evidence="3">Lipoprotein</fullName>
    </recommendedName>
</protein>
<feature type="chain" id="PRO_5039625320" description="Lipoprotein" evidence="1">
    <location>
        <begin position="21"/>
        <end position="149"/>
    </location>
</feature>
<dbReference type="PROSITE" id="PS51257">
    <property type="entry name" value="PROKAR_LIPOPROTEIN"/>
    <property type="match status" value="1"/>
</dbReference>
<dbReference type="EMBL" id="LN483073">
    <property type="protein sequence ID" value="CEA00324.1"/>
    <property type="molecule type" value="Genomic_DNA"/>
</dbReference>
<accession>A0A078M233</accession>
<dbReference type="AlphaFoldDB" id="A0A078M233"/>
<evidence type="ECO:0000313" key="2">
    <source>
        <dbReference type="EMBL" id="CEA00324.1"/>
    </source>
</evidence>
<feature type="signal peptide" evidence="1">
    <location>
        <begin position="1"/>
        <end position="20"/>
    </location>
</feature>